<protein>
    <recommendedName>
        <fullName evidence="4">Vegetative cell wall protein gp1-like</fullName>
    </recommendedName>
</protein>
<feature type="region of interest" description="Disordered" evidence="1">
    <location>
        <begin position="201"/>
        <end position="252"/>
    </location>
</feature>
<accession>A0AB34HG70</accession>
<name>A0AB34HG70_ESCRO</name>
<sequence length="268" mass="27339">MEPAVGKRAPPARRAAPEQTLCRNLSRALCRQGSAWPGVRSVSATDHRPPPRCEREPPARGPAPGVRAPGRRYRHFGVTGAPPAARAGHEPPARRAESVGAVSVGASPGRAHVRAARPRPPGLRLRPRPGLHPGLRGAAATPGPRGSVHPSVSVHAPPVAAAVMLALSAPTLVSVPQVSFPRVSARPVSVLCSSAHPDSDVVSVSPASVSHDGPPAPSPPERCPPPPVVPFRASSIGAPPEARSPISPPTIAGVPTSLLAASSLTPLC</sequence>
<organism evidence="2 3">
    <name type="scientific">Eschrichtius robustus</name>
    <name type="common">California gray whale</name>
    <name type="synonym">Eschrichtius gibbosus</name>
    <dbReference type="NCBI Taxonomy" id="9764"/>
    <lineage>
        <taxon>Eukaryota</taxon>
        <taxon>Metazoa</taxon>
        <taxon>Chordata</taxon>
        <taxon>Craniata</taxon>
        <taxon>Vertebrata</taxon>
        <taxon>Euteleostomi</taxon>
        <taxon>Mammalia</taxon>
        <taxon>Eutheria</taxon>
        <taxon>Laurasiatheria</taxon>
        <taxon>Artiodactyla</taxon>
        <taxon>Whippomorpha</taxon>
        <taxon>Cetacea</taxon>
        <taxon>Mysticeti</taxon>
        <taxon>Eschrichtiidae</taxon>
        <taxon>Eschrichtius</taxon>
    </lineage>
</organism>
<feature type="region of interest" description="Disordered" evidence="1">
    <location>
        <begin position="103"/>
        <end position="151"/>
    </location>
</feature>
<dbReference type="AlphaFoldDB" id="A0AB34HG70"/>
<proteinExistence type="predicted"/>
<evidence type="ECO:0000256" key="1">
    <source>
        <dbReference type="SAM" id="MobiDB-lite"/>
    </source>
</evidence>
<feature type="region of interest" description="Disordered" evidence="1">
    <location>
        <begin position="33"/>
        <end position="73"/>
    </location>
</feature>
<comment type="caution">
    <text evidence="2">The sequence shown here is derived from an EMBL/GenBank/DDBJ whole genome shotgun (WGS) entry which is preliminary data.</text>
</comment>
<dbReference type="Proteomes" id="UP001159641">
    <property type="component" value="Unassembled WGS sequence"/>
</dbReference>
<evidence type="ECO:0000313" key="3">
    <source>
        <dbReference type="Proteomes" id="UP001159641"/>
    </source>
</evidence>
<dbReference type="EMBL" id="JAIQCJ010001201">
    <property type="protein sequence ID" value="KAJ8791852.1"/>
    <property type="molecule type" value="Genomic_DNA"/>
</dbReference>
<evidence type="ECO:0000313" key="2">
    <source>
        <dbReference type="EMBL" id="KAJ8791852.1"/>
    </source>
</evidence>
<feature type="compositionally biased region" description="Basic and acidic residues" evidence="1">
    <location>
        <begin position="45"/>
        <end position="58"/>
    </location>
</feature>
<gene>
    <name evidence="2" type="ORF">J1605_020574</name>
</gene>
<feature type="compositionally biased region" description="Pro residues" evidence="1">
    <location>
        <begin position="214"/>
        <end position="229"/>
    </location>
</feature>
<keyword evidence="3" id="KW-1185">Reference proteome</keyword>
<reference evidence="2 3" key="1">
    <citation type="submission" date="2022-11" db="EMBL/GenBank/DDBJ databases">
        <title>Whole genome sequence of Eschrichtius robustus ER-17-0199.</title>
        <authorList>
            <person name="Bruniche-Olsen A."/>
            <person name="Black A.N."/>
            <person name="Fields C.J."/>
            <person name="Walden K."/>
            <person name="Dewoody J.A."/>
        </authorList>
    </citation>
    <scope>NUCLEOTIDE SEQUENCE [LARGE SCALE GENOMIC DNA]</scope>
    <source>
        <strain evidence="2">ER-17-0199</strain>
        <tissue evidence="2">Blubber</tissue>
    </source>
</reference>
<feature type="compositionally biased region" description="Low complexity" evidence="1">
    <location>
        <begin position="201"/>
        <end position="211"/>
    </location>
</feature>
<evidence type="ECO:0008006" key="4">
    <source>
        <dbReference type="Google" id="ProtNLM"/>
    </source>
</evidence>